<proteinExistence type="predicted"/>
<organism evidence="1 2">
    <name type="scientific">Asparagus officinalis</name>
    <name type="common">Garden asparagus</name>
    <dbReference type="NCBI Taxonomy" id="4686"/>
    <lineage>
        <taxon>Eukaryota</taxon>
        <taxon>Viridiplantae</taxon>
        <taxon>Streptophyta</taxon>
        <taxon>Embryophyta</taxon>
        <taxon>Tracheophyta</taxon>
        <taxon>Spermatophyta</taxon>
        <taxon>Magnoliopsida</taxon>
        <taxon>Liliopsida</taxon>
        <taxon>Asparagales</taxon>
        <taxon>Asparagaceae</taxon>
        <taxon>Asparagoideae</taxon>
        <taxon>Asparagus</taxon>
    </lineage>
</organism>
<sequence length="167" mass="18862">MRKWVSHMWSLSRQHEKLASTMTAGDVGWWGRFLRGPHEIRTWGPSGPTGLVLTWVDRTLSVVVIPEYSLNVDPILASSSWLEIKKEGLMAVNLLDVDKLGLEKIRTYNGSRYCEDLFGNAMLQATGISYTPTTEANLALAIILVFEEQPIERETMAHSEAREETEL</sequence>
<evidence type="ECO:0000313" key="2">
    <source>
        <dbReference type="Proteomes" id="UP000243459"/>
    </source>
</evidence>
<accession>A0A5P1F6B9</accession>
<dbReference type="Proteomes" id="UP000243459">
    <property type="component" value="Chromosome 4"/>
</dbReference>
<evidence type="ECO:0000313" key="1">
    <source>
        <dbReference type="EMBL" id="ONK73293.1"/>
    </source>
</evidence>
<dbReference type="AlphaFoldDB" id="A0A5P1F6B9"/>
<protein>
    <submittedName>
        <fullName evidence="1">Uncharacterized protein</fullName>
    </submittedName>
</protein>
<gene>
    <name evidence="1" type="ORF">A4U43_C04F29420</name>
</gene>
<name>A0A5P1F6B9_ASPOF</name>
<keyword evidence="2" id="KW-1185">Reference proteome</keyword>
<dbReference type="Gramene" id="ONK73293">
    <property type="protein sequence ID" value="ONK73293"/>
    <property type="gene ID" value="A4U43_C04F29420"/>
</dbReference>
<dbReference type="EMBL" id="CM007384">
    <property type="protein sequence ID" value="ONK73293.1"/>
    <property type="molecule type" value="Genomic_DNA"/>
</dbReference>
<reference evidence="2" key="1">
    <citation type="journal article" date="2017" name="Nat. Commun.">
        <title>The asparagus genome sheds light on the origin and evolution of a young Y chromosome.</title>
        <authorList>
            <person name="Harkess A."/>
            <person name="Zhou J."/>
            <person name="Xu C."/>
            <person name="Bowers J.E."/>
            <person name="Van der Hulst R."/>
            <person name="Ayyampalayam S."/>
            <person name="Mercati F."/>
            <person name="Riccardi P."/>
            <person name="McKain M.R."/>
            <person name="Kakrana A."/>
            <person name="Tang H."/>
            <person name="Ray J."/>
            <person name="Groenendijk J."/>
            <person name="Arikit S."/>
            <person name="Mathioni S.M."/>
            <person name="Nakano M."/>
            <person name="Shan H."/>
            <person name="Telgmann-Rauber A."/>
            <person name="Kanno A."/>
            <person name="Yue Z."/>
            <person name="Chen H."/>
            <person name="Li W."/>
            <person name="Chen Y."/>
            <person name="Xu X."/>
            <person name="Zhang Y."/>
            <person name="Luo S."/>
            <person name="Chen H."/>
            <person name="Gao J."/>
            <person name="Mao Z."/>
            <person name="Pires J.C."/>
            <person name="Luo M."/>
            <person name="Kudrna D."/>
            <person name="Wing R.A."/>
            <person name="Meyers B.C."/>
            <person name="Yi K."/>
            <person name="Kong H."/>
            <person name="Lavrijsen P."/>
            <person name="Sunseri F."/>
            <person name="Falavigna A."/>
            <person name="Ye Y."/>
            <person name="Leebens-Mack J.H."/>
            <person name="Chen G."/>
        </authorList>
    </citation>
    <scope>NUCLEOTIDE SEQUENCE [LARGE SCALE GENOMIC DNA]</scope>
    <source>
        <strain evidence="2">cv. DH0086</strain>
    </source>
</reference>